<dbReference type="EMBL" id="CVRL01000013">
    <property type="protein sequence ID" value="CRL10682.1"/>
    <property type="molecule type" value="Genomic_DNA"/>
</dbReference>
<dbReference type="NCBIfam" id="TIGR03491">
    <property type="entry name" value="TM0106 family RecB-like putative nuclease"/>
    <property type="match status" value="1"/>
</dbReference>
<dbReference type="CDD" id="cd17934">
    <property type="entry name" value="DEXXQc_Upf1-like"/>
    <property type="match status" value="1"/>
</dbReference>
<dbReference type="SUPFAM" id="SSF53098">
    <property type="entry name" value="Ribonuclease H-like"/>
    <property type="match status" value="1"/>
</dbReference>
<dbReference type="CDD" id="cd18808">
    <property type="entry name" value="SF1_C_Upf1"/>
    <property type="match status" value="1"/>
</dbReference>
<name>A0A0H5D096_9RHOB</name>
<dbReference type="GO" id="GO:0035194">
    <property type="term" value="P:regulatory ncRNA-mediated post-transcriptional gene silencing"/>
    <property type="evidence" value="ECO:0007669"/>
    <property type="project" value="TreeGrafter"/>
</dbReference>
<protein>
    <submittedName>
        <fullName evidence="3">Putative RecB family nuclease, family</fullName>
    </submittedName>
</protein>
<sequence length="1106" mass="121138">MQQRNGTFQFSATDLMQFAACSHATTLDRSHVLGQGPAPRPQGEDATLLQAQGEVHEQGYLDRLRADGRTVTEIARDGGLTAASVATFEAMQAGADVIYQAALAGTGPAAAWGGWADFLERVERPSALGSYSYEVVDTKLRQRPDPKHLLQLVLYSDLLADVQGQMPERAHVELGSGVRVGFDLAQYAAYARRMRHRFQDFVQTPQQTRPIPCSACDLCQWQDHCTQAWQDGDSLFNVANITRQQVQKLEAAGTETLAALAALGADDRPRGLSEQSFERLRLQARHQEARKSAAPSYELRPPQPGRGFDLLPKPQPGDVFYDIEGDPHFDGGLEYLHGIWHDTDRFTAFWAHDHDDERQALIDLFDWLRDRLETYPTARIYHYAPYEVTALKRLTTKYGVGEPFLDRLLRERRFVDLYAVVRGGVIAAVPNYSIKSLEVFYGISREGDVTTAGGSVVAYERWRETGAQVILDEIEDYNRIDCESTERLRDWLVSIRPDQPWPSIDEDKRAQEDEEDAADQALQARLAAADLDPDRRQLLLDLARFYAREAKPAWWALFESYAKEEEELIDSLDALGGLSAVGDRVAVKRSQEQTYRFPEQDTKIRASKRANVTAPLPDGGTASLTVTRLDRRAREVTVRAGPSKLAALEGLQALHPTGPLDTKVLQAAVMAAIDDQCGARSMGAVDDLLSRRAPRLRRPRECDILDGLDAVAGTIAAVRDLDGSVLPVQGPPGTGKTYVTARAILALLREGKRIGVASNSHEAVKNVLLGVLEALTPEDPDIEILHKLSDDIYPDDCPIERVTDNGRAEEGLHLVGGTVFFFAREANRQRFDYIFVDEAGQVGLANLVAIATAARNLVLVGDPQQLPQVIQGSHPAPLDLSGLEYLLNGAPTIPPDAGVFLDVSRRMHPDICGFLSRYIYDGRLRSFGPCATLAVDAAGLPPAGAHLVACPHQGNSQMAEAEVHAICATIDRLMGAHWTSKEGDTRPLTAADIIVVAPYNLQVNALRQAVPDGVRVGTVDKFQGQEAAVCLVSMTSSSGEEMPRGMEFLLSANRLNVALSRAKALALVFASPRLLEAECHTVEDMARVNLLCALAEQGAGADGAPS</sequence>
<dbReference type="PANTHER" id="PTHR10887:SF322">
    <property type="entry name" value="HELICASE MOV-10"/>
    <property type="match status" value="1"/>
</dbReference>
<dbReference type="RefSeq" id="WP_082203733.1">
    <property type="nucleotide sequence ID" value="NZ_CVRL01000013.1"/>
</dbReference>
<dbReference type="GO" id="GO:0005829">
    <property type="term" value="C:cytosol"/>
    <property type="evidence" value="ECO:0007669"/>
    <property type="project" value="TreeGrafter"/>
</dbReference>
<dbReference type="Pfam" id="PF13087">
    <property type="entry name" value="AAA_12"/>
    <property type="match status" value="1"/>
</dbReference>
<dbReference type="Gene3D" id="3.40.50.300">
    <property type="entry name" value="P-loop containing nucleotide triphosphate hydrolases"/>
    <property type="match status" value="2"/>
</dbReference>
<feature type="domain" description="YprB ribonuclease H-like" evidence="2">
    <location>
        <begin position="319"/>
        <end position="493"/>
    </location>
</feature>
<dbReference type="AlphaFoldDB" id="A0A0H5D096"/>
<dbReference type="PANTHER" id="PTHR10887">
    <property type="entry name" value="DNA2/NAM7 HELICASE FAMILY"/>
    <property type="match status" value="1"/>
</dbReference>
<organism evidence="3 4">
    <name type="scientific">Phaeobacter italicus</name>
    <dbReference type="NCBI Taxonomy" id="481446"/>
    <lineage>
        <taxon>Bacteria</taxon>
        <taxon>Pseudomonadati</taxon>
        <taxon>Pseudomonadota</taxon>
        <taxon>Alphaproteobacteria</taxon>
        <taxon>Rhodobacterales</taxon>
        <taxon>Roseobacteraceae</taxon>
        <taxon>Phaeobacter</taxon>
    </lineage>
</organism>
<dbReference type="Pfam" id="PF13604">
    <property type="entry name" value="AAA_30"/>
    <property type="match status" value="1"/>
</dbReference>
<keyword evidence="4" id="KW-1185">Reference proteome</keyword>
<evidence type="ECO:0000259" key="1">
    <source>
        <dbReference type="Pfam" id="PF13087"/>
    </source>
</evidence>
<proteinExistence type="predicted"/>
<accession>A0A0H5D096</accession>
<reference evidence="4" key="1">
    <citation type="submission" date="2015-05" db="EMBL/GenBank/DDBJ databases">
        <authorList>
            <person name="Rodrigo-Torres Lidia"/>
            <person name="Arahal R.David."/>
        </authorList>
    </citation>
    <scope>NUCLEOTIDE SEQUENCE [LARGE SCALE GENOMIC DNA]</scope>
    <source>
        <strain evidence="4">CECT 7321</strain>
    </source>
</reference>
<dbReference type="InterPro" id="IPR047187">
    <property type="entry name" value="SF1_C_Upf1"/>
</dbReference>
<dbReference type="InterPro" id="IPR012337">
    <property type="entry name" value="RNaseH-like_sf"/>
</dbReference>
<feature type="domain" description="DNA2/NAM7 helicase-like C-terminal" evidence="1">
    <location>
        <begin position="896"/>
        <end position="1070"/>
    </location>
</feature>
<dbReference type="InterPro" id="IPR027417">
    <property type="entry name" value="P-loop_NTPase"/>
</dbReference>
<dbReference type="InterPro" id="IPR045055">
    <property type="entry name" value="DNA2/NAM7-like"/>
</dbReference>
<dbReference type="InterPro" id="IPR019993">
    <property type="entry name" value="RecB_nuclease_TM0106_put"/>
</dbReference>
<dbReference type="InterPro" id="IPR041679">
    <property type="entry name" value="DNA2/NAM7-like_C"/>
</dbReference>
<evidence type="ECO:0000313" key="3">
    <source>
        <dbReference type="EMBL" id="CRL10682.1"/>
    </source>
</evidence>
<dbReference type="Proteomes" id="UP000043764">
    <property type="component" value="Unassembled WGS sequence"/>
</dbReference>
<gene>
    <name evidence="3" type="ORF">NIT7321_01529</name>
</gene>
<evidence type="ECO:0000259" key="2">
    <source>
        <dbReference type="Pfam" id="PF13482"/>
    </source>
</evidence>
<dbReference type="InterPro" id="IPR038720">
    <property type="entry name" value="YprB_RNase_H-like_dom"/>
</dbReference>
<dbReference type="GO" id="GO:0043186">
    <property type="term" value="C:P granule"/>
    <property type="evidence" value="ECO:0007669"/>
    <property type="project" value="TreeGrafter"/>
</dbReference>
<dbReference type="Pfam" id="PF13482">
    <property type="entry name" value="RNase_H_2"/>
    <property type="match status" value="1"/>
</dbReference>
<evidence type="ECO:0000313" key="4">
    <source>
        <dbReference type="Proteomes" id="UP000043764"/>
    </source>
</evidence>
<dbReference type="SUPFAM" id="SSF52540">
    <property type="entry name" value="P-loop containing nucleoside triphosphate hydrolases"/>
    <property type="match status" value="1"/>
</dbReference>
<dbReference type="STRING" id="481446.NIT7645_00654"/>